<protein>
    <recommendedName>
        <fullName evidence="3">F-box domain-containing protein</fullName>
    </recommendedName>
</protein>
<organism evidence="1 2">
    <name type="scientific">Heracleum sosnowskyi</name>
    <dbReference type="NCBI Taxonomy" id="360622"/>
    <lineage>
        <taxon>Eukaryota</taxon>
        <taxon>Viridiplantae</taxon>
        <taxon>Streptophyta</taxon>
        <taxon>Embryophyta</taxon>
        <taxon>Tracheophyta</taxon>
        <taxon>Spermatophyta</taxon>
        <taxon>Magnoliopsida</taxon>
        <taxon>eudicotyledons</taxon>
        <taxon>Gunneridae</taxon>
        <taxon>Pentapetalae</taxon>
        <taxon>asterids</taxon>
        <taxon>campanulids</taxon>
        <taxon>Apiales</taxon>
        <taxon>Apiaceae</taxon>
        <taxon>Apioideae</taxon>
        <taxon>apioid superclade</taxon>
        <taxon>Tordylieae</taxon>
        <taxon>Tordyliinae</taxon>
        <taxon>Heracleum</taxon>
    </lineage>
</organism>
<comment type="caution">
    <text evidence="1">The sequence shown here is derived from an EMBL/GenBank/DDBJ whole genome shotgun (WGS) entry which is preliminary data.</text>
</comment>
<dbReference type="PANTHER" id="PTHR32212:SF234">
    <property type="entry name" value="F-BOX_LRR-REPEAT PROTEIN 13-LIKE"/>
    <property type="match status" value="1"/>
</dbReference>
<dbReference type="Proteomes" id="UP001237642">
    <property type="component" value="Unassembled WGS sequence"/>
</dbReference>
<accession>A0AAD8H942</accession>
<dbReference type="InterPro" id="IPR036047">
    <property type="entry name" value="F-box-like_dom_sf"/>
</dbReference>
<keyword evidence="2" id="KW-1185">Reference proteome</keyword>
<reference evidence="1" key="2">
    <citation type="submission" date="2023-05" db="EMBL/GenBank/DDBJ databases">
        <authorList>
            <person name="Schelkunov M.I."/>
        </authorList>
    </citation>
    <scope>NUCLEOTIDE SEQUENCE</scope>
    <source>
        <strain evidence="1">Hsosn_3</strain>
        <tissue evidence="1">Leaf</tissue>
    </source>
</reference>
<evidence type="ECO:0000313" key="1">
    <source>
        <dbReference type="EMBL" id="KAK1362039.1"/>
    </source>
</evidence>
<gene>
    <name evidence="1" type="ORF">POM88_046513</name>
</gene>
<evidence type="ECO:0000313" key="2">
    <source>
        <dbReference type="Proteomes" id="UP001237642"/>
    </source>
</evidence>
<name>A0AAD8H942_9APIA</name>
<dbReference type="EMBL" id="JAUIZM010000010">
    <property type="protein sequence ID" value="KAK1362039.1"/>
    <property type="molecule type" value="Genomic_DNA"/>
</dbReference>
<sequence>MEDDDNANILFWCQQDAVLLTWIYVTISPYLLVRLGGQQSSCTSAREAWERLRDICRDYDITMQKKKRRYIYIDLNEDFNNQGGDDDRAYLLSNLPDELLIDILSLAADMKTAGRTSILSKRWTSLWTHLMDLDFNLPETCSYAAHVDNWIKFAFDKEVRNLDHSLSVGGYTYPSVHFSNIICTSSPDNTASSEHHRKLVISSLKLKHLEFFRSLKALNIDALHLSAPNLTSFLCSEFKIDVEFRSVPSLVDVTLGDSYLHHLFIWMPYPCFLLSLKNCRFGGTRMSCGHLAGATVSLGTNNTQSKAIRSHQHLKVVEYLGYAGGAGATELALSLTWHAPMLQRFIFDTRQPEYVGKPLEVIYTSNYKDQMQKARGTIELLAEQIRRRPGFYDVGLSYDLDVHVGSLLNSDIV</sequence>
<dbReference type="SUPFAM" id="SSF81383">
    <property type="entry name" value="F-box domain"/>
    <property type="match status" value="1"/>
</dbReference>
<dbReference type="AlphaFoldDB" id="A0AAD8H942"/>
<proteinExistence type="predicted"/>
<dbReference type="PANTHER" id="PTHR32212">
    <property type="entry name" value="CYCLIN-LIKE F-BOX"/>
    <property type="match status" value="1"/>
</dbReference>
<reference evidence="1" key="1">
    <citation type="submission" date="2023-02" db="EMBL/GenBank/DDBJ databases">
        <title>Genome of toxic invasive species Heracleum sosnowskyi carries increased number of genes despite the absence of recent whole-genome duplications.</title>
        <authorList>
            <person name="Schelkunov M."/>
            <person name="Shtratnikova V."/>
            <person name="Makarenko M."/>
            <person name="Klepikova A."/>
            <person name="Omelchenko D."/>
            <person name="Novikova G."/>
            <person name="Obukhova E."/>
            <person name="Bogdanov V."/>
            <person name="Penin A."/>
            <person name="Logacheva M."/>
        </authorList>
    </citation>
    <scope>NUCLEOTIDE SEQUENCE</scope>
    <source>
        <strain evidence="1">Hsosn_3</strain>
        <tissue evidence="1">Leaf</tissue>
    </source>
</reference>
<evidence type="ECO:0008006" key="3">
    <source>
        <dbReference type="Google" id="ProtNLM"/>
    </source>
</evidence>